<evidence type="ECO:0000313" key="2">
    <source>
        <dbReference type="Proteomes" id="UP000297737"/>
    </source>
</evidence>
<reference evidence="1 2" key="1">
    <citation type="submission" date="2019-02" db="EMBL/GenBank/DDBJ databases">
        <title>Polymorphobacter sp. isolated from the lake at the Tibet of China.</title>
        <authorList>
            <person name="Li A."/>
        </authorList>
    </citation>
    <scope>NUCLEOTIDE SEQUENCE [LARGE SCALE GENOMIC DNA]</scope>
    <source>
        <strain evidence="1 2">DJ1R-1</strain>
    </source>
</reference>
<gene>
    <name evidence="1" type="ORF">EUV02_12840</name>
</gene>
<name>A0A4Y9EKG8_9SPHN</name>
<sequence>MSTPTVAPTTTLADTRLLLLAQEASELPLLSSLLQDATVRPIDVAWDARGHRLVLLVGRYRWEQHDQSRIRTALRIDHVLRVERRGWPVPPPASSAGAHDPTHTVLALLAMTLDGDFLTLDFSGGASLRLTLEVVDVTLEDLSSPWVARSRPSHDAA</sequence>
<proteinExistence type="predicted"/>
<dbReference type="InterPro" id="IPR021335">
    <property type="entry name" value="DUF2948"/>
</dbReference>
<keyword evidence="2" id="KW-1185">Reference proteome</keyword>
<comment type="caution">
    <text evidence="1">The sequence shown here is derived from an EMBL/GenBank/DDBJ whole genome shotgun (WGS) entry which is preliminary data.</text>
</comment>
<accession>A0A4Y9EKG8</accession>
<dbReference type="AlphaFoldDB" id="A0A4Y9EKG8"/>
<dbReference type="OrthoDB" id="7594874at2"/>
<organism evidence="1 2">
    <name type="scientific">Glacieibacterium arshaanense</name>
    <dbReference type="NCBI Taxonomy" id="2511025"/>
    <lineage>
        <taxon>Bacteria</taxon>
        <taxon>Pseudomonadati</taxon>
        <taxon>Pseudomonadota</taxon>
        <taxon>Alphaproteobacteria</taxon>
        <taxon>Sphingomonadales</taxon>
        <taxon>Sphingosinicellaceae</taxon>
        <taxon>Glacieibacterium</taxon>
    </lineage>
</organism>
<dbReference type="Proteomes" id="UP000297737">
    <property type="component" value="Unassembled WGS sequence"/>
</dbReference>
<dbReference type="Pfam" id="PF11164">
    <property type="entry name" value="DUF2948"/>
    <property type="match status" value="1"/>
</dbReference>
<protein>
    <submittedName>
        <fullName evidence="1">DUF2948 family protein</fullName>
    </submittedName>
</protein>
<dbReference type="EMBL" id="SIHO01000003">
    <property type="protein sequence ID" value="TFU01188.1"/>
    <property type="molecule type" value="Genomic_DNA"/>
</dbReference>
<evidence type="ECO:0000313" key="1">
    <source>
        <dbReference type="EMBL" id="TFU01188.1"/>
    </source>
</evidence>